<sequence length="179" mass="18692">MKSIALILASTLILPLSAQNPRPRQPIPPAPQPGYPAQAAPEDPALTRNITIRLAGTTTTGSGIDLELTGTGPSFSAQQVVGEDQSILSCDYQVKESGGNYLVSYSIGMRIKVVTASHKETVNYEYRDVTINGSALCQPNKAVVLVRNSGKPLELLVSPGEAAPAKAPAAPTPAPEPGH</sequence>
<dbReference type="Proteomes" id="UP001165653">
    <property type="component" value="Unassembled WGS sequence"/>
</dbReference>
<feature type="compositionally biased region" description="Pro residues" evidence="1">
    <location>
        <begin position="170"/>
        <end position="179"/>
    </location>
</feature>
<evidence type="ECO:0000313" key="3">
    <source>
        <dbReference type="EMBL" id="MCW1916716.1"/>
    </source>
</evidence>
<protein>
    <submittedName>
        <fullName evidence="3">Uncharacterized protein</fullName>
    </submittedName>
</protein>
<feature type="signal peptide" evidence="2">
    <location>
        <begin position="1"/>
        <end position="18"/>
    </location>
</feature>
<comment type="caution">
    <text evidence="3">The sequence shown here is derived from an EMBL/GenBank/DDBJ whole genome shotgun (WGS) entry which is preliminary data.</text>
</comment>
<organism evidence="3 4">
    <name type="scientific">Luteolibacter rhizosphaerae</name>
    <dbReference type="NCBI Taxonomy" id="2989719"/>
    <lineage>
        <taxon>Bacteria</taxon>
        <taxon>Pseudomonadati</taxon>
        <taxon>Verrucomicrobiota</taxon>
        <taxon>Verrucomicrobiia</taxon>
        <taxon>Verrucomicrobiales</taxon>
        <taxon>Verrucomicrobiaceae</taxon>
        <taxon>Luteolibacter</taxon>
    </lineage>
</organism>
<keyword evidence="4" id="KW-1185">Reference proteome</keyword>
<proteinExistence type="predicted"/>
<feature type="region of interest" description="Disordered" evidence="1">
    <location>
        <begin position="158"/>
        <end position="179"/>
    </location>
</feature>
<feature type="region of interest" description="Disordered" evidence="1">
    <location>
        <begin position="18"/>
        <end position="41"/>
    </location>
</feature>
<evidence type="ECO:0000256" key="1">
    <source>
        <dbReference type="SAM" id="MobiDB-lite"/>
    </source>
</evidence>
<gene>
    <name evidence="3" type="ORF">OJ996_24225</name>
</gene>
<feature type="compositionally biased region" description="Pro residues" evidence="1">
    <location>
        <begin position="23"/>
        <end position="34"/>
    </location>
</feature>
<accession>A0ABT3GA51</accession>
<feature type="compositionally biased region" description="Low complexity" evidence="1">
    <location>
        <begin position="159"/>
        <end position="169"/>
    </location>
</feature>
<feature type="chain" id="PRO_5046271039" evidence="2">
    <location>
        <begin position="19"/>
        <end position="179"/>
    </location>
</feature>
<evidence type="ECO:0000313" key="4">
    <source>
        <dbReference type="Proteomes" id="UP001165653"/>
    </source>
</evidence>
<evidence type="ECO:0000256" key="2">
    <source>
        <dbReference type="SAM" id="SignalP"/>
    </source>
</evidence>
<reference evidence="3" key="1">
    <citation type="submission" date="2022-10" db="EMBL/GenBank/DDBJ databases">
        <title>Luteolibacter sp. GHJ8, whole genome shotgun sequencing project.</title>
        <authorList>
            <person name="Zhao G."/>
            <person name="Shen L."/>
        </authorList>
    </citation>
    <scope>NUCLEOTIDE SEQUENCE</scope>
    <source>
        <strain evidence="3">GHJ8</strain>
    </source>
</reference>
<dbReference type="RefSeq" id="WP_264516302.1">
    <property type="nucleotide sequence ID" value="NZ_JAPDDR010000018.1"/>
</dbReference>
<dbReference type="EMBL" id="JAPDDR010000018">
    <property type="protein sequence ID" value="MCW1916716.1"/>
    <property type="molecule type" value="Genomic_DNA"/>
</dbReference>
<keyword evidence="2" id="KW-0732">Signal</keyword>
<name>A0ABT3GA51_9BACT</name>